<dbReference type="Pfam" id="PF05164">
    <property type="entry name" value="ZapA"/>
    <property type="match status" value="1"/>
</dbReference>
<protein>
    <submittedName>
        <fullName evidence="1">Cell division protein ZapA</fullName>
    </submittedName>
</protein>
<name>A0A938WJV3_9BACT</name>
<proteinExistence type="predicted"/>
<keyword evidence="1" id="KW-0132">Cell division</keyword>
<keyword evidence="2" id="KW-1185">Reference proteome</keyword>
<organism evidence="1 2">
    <name type="scientific">Marseilla massiliensis</name>
    <dbReference type="NCBI Taxonomy" id="1841864"/>
    <lineage>
        <taxon>Bacteria</taxon>
        <taxon>Pseudomonadati</taxon>
        <taxon>Bacteroidota</taxon>
        <taxon>Bacteroidia</taxon>
        <taxon>Bacteroidales</taxon>
        <taxon>Prevotellaceae</taxon>
        <taxon>Marseilla</taxon>
    </lineage>
</organism>
<sequence>MAEQNRDKLHIRLHVYDEELEVVVDRDEEEYYRAAAKLITDRYNVYAQMYKGHKGDHTIALMTLIDIALQYQKERYKNDTAPYNDILTRLTAEIEDALSDKR</sequence>
<keyword evidence="1" id="KW-0131">Cell cycle</keyword>
<accession>A0A938WJV3</accession>
<dbReference type="Proteomes" id="UP000764045">
    <property type="component" value="Unassembled WGS sequence"/>
</dbReference>
<dbReference type="SUPFAM" id="SSF102829">
    <property type="entry name" value="Cell division protein ZapA-like"/>
    <property type="match status" value="1"/>
</dbReference>
<dbReference type="AlphaFoldDB" id="A0A938WJV3"/>
<dbReference type="GO" id="GO:0051301">
    <property type="term" value="P:cell division"/>
    <property type="evidence" value="ECO:0007669"/>
    <property type="project" value="UniProtKB-KW"/>
</dbReference>
<comment type="caution">
    <text evidence="1">The sequence shown here is derived from an EMBL/GenBank/DDBJ whole genome shotgun (WGS) entry which is preliminary data.</text>
</comment>
<evidence type="ECO:0000313" key="1">
    <source>
        <dbReference type="EMBL" id="MBM6661216.1"/>
    </source>
</evidence>
<dbReference type="InterPro" id="IPR036192">
    <property type="entry name" value="Cell_div_ZapA-like_sf"/>
</dbReference>
<dbReference type="RefSeq" id="WP_205108705.1">
    <property type="nucleotide sequence ID" value="NZ_CAWUJD010000001.1"/>
</dbReference>
<gene>
    <name evidence="1" type="ORF">H6B30_05520</name>
</gene>
<reference evidence="1 2" key="1">
    <citation type="journal article" date="2021" name="Sci. Rep.">
        <title>The distribution of antibiotic resistance genes in chicken gut microbiota commensals.</title>
        <authorList>
            <person name="Juricova H."/>
            <person name="Matiasovicova J."/>
            <person name="Kubasova T."/>
            <person name="Cejkova D."/>
            <person name="Rychlik I."/>
        </authorList>
    </citation>
    <scope>NUCLEOTIDE SEQUENCE [LARGE SCALE GENOMIC DNA]</scope>
    <source>
        <strain evidence="1 2">An819</strain>
    </source>
</reference>
<dbReference type="EMBL" id="JACJJL010000007">
    <property type="protein sequence ID" value="MBM6661216.1"/>
    <property type="molecule type" value="Genomic_DNA"/>
</dbReference>
<evidence type="ECO:0000313" key="2">
    <source>
        <dbReference type="Proteomes" id="UP000764045"/>
    </source>
</evidence>
<dbReference type="InterPro" id="IPR007838">
    <property type="entry name" value="Cell_div_ZapA-like"/>
</dbReference>